<feature type="chain" id="PRO_5032333603" description="Kazal-like domain-containing protein" evidence="1">
    <location>
        <begin position="36"/>
        <end position="473"/>
    </location>
</feature>
<keyword evidence="1" id="KW-0732">Signal</keyword>
<dbReference type="EMBL" id="JAEHOE010000093">
    <property type="protein sequence ID" value="KAG2487687.1"/>
    <property type="molecule type" value="Genomic_DNA"/>
</dbReference>
<gene>
    <name evidence="3" type="ORF">HYH03_013687</name>
</gene>
<feature type="domain" description="Kazal-like" evidence="2">
    <location>
        <begin position="53"/>
        <end position="115"/>
    </location>
</feature>
<dbReference type="OrthoDB" id="546613at2759"/>
<sequence length="473" mass="47594">MVMSRGISPSRVSAAVATATVVLAILLAVVAPVCAGGRTYSSFCKAACDGKKLDYVGKCEDPAGCATVACTADYAPVCGANGKTYSNRCNAECTGTEEGPGPIMCPMLYAPVCSTDGKTYGNACLAGAANATVASQGECSSATVCTLEYNPVCGSNGKTYGNDCAAQAAGVKVASKGACPPPPNPFKRCAVGVSTAQCFADPCASASCPADSTAYCFASYCRVATYRGVNVGACDYLFLDSAGKVVNCTRAADGGGGGGIVVAGGDDEEPATMDCDSELYDPVCGNDGKTYGNACLAEAANTTVATNGTCGPANPFEPCEGGSVVRCLADPCASATCLGFPKSSCFANYCSSKTVQGVTVDPCKALWLDAAGKVTACKTCPCPRILAPVCGTDNVTYNNDCIATCAGARVAYKGKCANPAGCAAVLCPNLKAEVCGNDGVTYDNLCRVSCTGVSFKLGACPTTTNKPNRKLVL</sequence>
<evidence type="ECO:0000256" key="1">
    <source>
        <dbReference type="SAM" id="SignalP"/>
    </source>
</evidence>
<reference evidence="3" key="1">
    <citation type="journal article" date="2020" name="bioRxiv">
        <title>Comparative genomics of Chlamydomonas.</title>
        <authorList>
            <person name="Craig R.J."/>
            <person name="Hasan A.R."/>
            <person name="Ness R.W."/>
            <person name="Keightley P.D."/>
        </authorList>
    </citation>
    <scope>NUCLEOTIDE SEQUENCE</scope>
    <source>
        <strain evidence="3">CCAP 11/70</strain>
    </source>
</reference>
<feature type="domain" description="Kazal-like" evidence="2">
    <location>
        <begin position="371"/>
        <end position="418"/>
    </location>
</feature>
<dbReference type="InterPro" id="IPR036058">
    <property type="entry name" value="Kazal_dom_sf"/>
</dbReference>
<dbReference type="CDD" id="cd00104">
    <property type="entry name" value="KAZAL_FS"/>
    <property type="match status" value="3"/>
</dbReference>
<dbReference type="InterPro" id="IPR002350">
    <property type="entry name" value="Kazal_dom"/>
</dbReference>
<feature type="domain" description="Kazal-like" evidence="2">
    <location>
        <begin position="269"/>
        <end position="312"/>
    </location>
</feature>
<dbReference type="InterPro" id="IPR053265">
    <property type="entry name" value="Serpin"/>
</dbReference>
<protein>
    <recommendedName>
        <fullName evidence="2">Kazal-like domain-containing protein</fullName>
    </recommendedName>
</protein>
<keyword evidence="4" id="KW-1185">Reference proteome</keyword>
<dbReference type="Pfam" id="PF00050">
    <property type="entry name" value="Kazal_1"/>
    <property type="match status" value="4"/>
</dbReference>
<dbReference type="SUPFAM" id="SSF100895">
    <property type="entry name" value="Kazal-type serine protease inhibitors"/>
    <property type="match status" value="6"/>
</dbReference>
<dbReference type="PANTHER" id="PTHR21131">
    <property type="entry name" value="SERINE-TYPE ENDOPEPTIDASE INHIBITOR"/>
    <property type="match status" value="1"/>
</dbReference>
<organism evidence="3 4">
    <name type="scientific">Edaphochlamys debaryana</name>
    <dbReference type="NCBI Taxonomy" id="47281"/>
    <lineage>
        <taxon>Eukaryota</taxon>
        <taxon>Viridiplantae</taxon>
        <taxon>Chlorophyta</taxon>
        <taxon>core chlorophytes</taxon>
        <taxon>Chlorophyceae</taxon>
        <taxon>CS clade</taxon>
        <taxon>Chlamydomonadales</taxon>
        <taxon>Chlamydomonadales incertae sedis</taxon>
        <taxon>Edaphochlamys</taxon>
    </lineage>
</organism>
<feature type="signal peptide" evidence="1">
    <location>
        <begin position="1"/>
        <end position="35"/>
    </location>
</feature>
<dbReference type="Proteomes" id="UP000612055">
    <property type="component" value="Unassembled WGS sequence"/>
</dbReference>
<dbReference type="PANTHER" id="PTHR21131:SF0">
    <property type="entry name" value="GEO10195P1-RELATED"/>
    <property type="match status" value="1"/>
</dbReference>
<evidence type="ECO:0000313" key="4">
    <source>
        <dbReference type="Proteomes" id="UP000612055"/>
    </source>
</evidence>
<dbReference type="Pfam" id="PF07648">
    <property type="entry name" value="Kazal_2"/>
    <property type="match status" value="2"/>
</dbReference>
<comment type="caution">
    <text evidence="3">The sequence shown here is derived from an EMBL/GenBank/DDBJ whole genome shotgun (WGS) entry which is preliminary data.</text>
</comment>
<dbReference type="SMART" id="SM00280">
    <property type="entry name" value="KAZAL"/>
    <property type="match status" value="6"/>
</dbReference>
<feature type="domain" description="Kazal-like" evidence="2">
    <location>
        <begin position="133"/>
        <end position="181"/>
    </location>
</feature>
<dbReference type="AlphaFoldDB" id="A0A835XQG7"/>
<evidence type="ECO:0000313" key="3">
    <source>
        <dbReference type="EMBL" id="KAG2487687.1"/>
    </source>
</evidence>
<dbReference type="PROSITE" id="PS00282">
    <property type="entry name" value="KAZAL_1"/>
    <property type="match status" value="2"/>
</dbReference>
<dbReference type="Gene3D" id="3.30.60.30">
    <property type="match status" value="6"/>
</dbReference>
<feature type="domain" description="Kazal-like" evidence="2">
    <location>
        <begin position="419"/>
        <end position="462"/>
    </location>
</feature>
<evidence type="ECO:0000259" key="2">
    <source>
        <dbReference type="PROSITE" id="PS51465"/>
    </source>
</evidence>
<dbReference type="PROSITE" id="PS51465">
    <property type="entry name" value="KAZAL_2"/>
    <property type="match status" value="5"/>
</dbReference>
<name>A0A835XQG7_9CHLO</name>
<proteinExistence type="predicted"/>
<accession>A0A835XQG7</accession>